<evidence type="ECO:0000313" key="13">
    <source>
        <dbReference type="Ensembl" id="ENSMODP00000039951.2"/>
    </source>
</evidence>
<protein>
    <recommendedName>
        <fullName evidence="7">Metalloendopeptidase</fullName>
        <ecNumber evidence="7">3.4.24.-</ecNumber>
    </recommendedName>
</protein>
<keyword evidence="7" id="KW-0732">Signal</keyword>
<dbReference type="SMART" id="SM00235">
    <property type="entry name" value="ZnMc"/>
    <property type="match status" value="1"/>
</dbReference>
<feature type="chain" id="PRO_5023974683" description="Metalloendopeptidase" evidence="7">
    <location>
        <begin position="21"/>
        <end position="706"/>
    </location>
</feature>
<dbReference type="Pfam" id="PF22486">
    <property type="entry name" value="MATH_2"/>
    <property type="match status" value="1"/>
</dbReference>
<reference evidence="13 14" key="1">
    <citation type="journal article" date="2007" name="Nature">
        <title>Genome of the marsupial Monodelphis domestica reveals innovation in non-coding sequences.</title>
        <authorList>
            <person name="Mikkelsen T.S."/>
            <person name="Wakefield M.J."/>
            <person name="Aken B."/>
            <person name="Amemiya C.T."/>
            <person name="Chang J.L."/>
            <person name="Duke S."/>
            <person name="Garber M."/>
            <person name="Gentles A.J."/>
            <person name="Goodstadt L."/>
            <person name="Heger A."/>
            <person name="Jurka J."/>
            <person name="Kamal M."/>
            <person name="Mauceli E."/>
            <person name="Searle S.M."/>
            <person name="Sharpe T."/>
            <person name="Baker M.L."/>
            <person name="Batzer M.A."/>
            <person name="Benos P.V."/>
            <person name="Belov K."/>
            <person name="Clamp M."/>
            <person name="Cook A."/>
            <person name="Cuff J."/>
            <person name="Das R."/>
            <person name="Davidow L."/>
            <person name="Deakin J.E."/>
            <person name="Fazzari M.J."/>
            <person name="Glass J.L."/>
            <person name="Grabherr M."/>
            <person name="Greally J.M."/>
            <person name="Gu W."/>
            <person name="Hore T.A."/>
            <person name="Huttley G.A."/>
            <person name="Kleber M."/>
            <person name="Jirtle R.L."/>
            <person name="Koina E."/>
            <person name="Lee J.T."/>
            <person name="Mahony S."/>
            <person name="Marra M.A."/>
            <person name="Miller R.D."/>
            <person name="Nicholls R.D."/>
            <person name="Oda M."/>
            <person name="Papenfuss A.T."/>
            <person name="Parra Z.E."/>
            <person name="Pollock D.D."/>
            <person name="Ray D.A."/>
            <person name="Schein J.E."/>
            <person name="Speed T.P."/>
            <person name="Thompson K."/>
            <person name="VandeBerg J.L."/>
            <person name="Wade C.M."/>
            <person name="Walker J.A."/>
            <person name="Waters P.D."/>
            <person name="Webber C."/>
            <person name="Weidman J.R."/>
            <person name="Xie X."/>
            <person name="Zody M.C."/>
            <person name="Baldwin J."/>
            <person name="Abdouelleil A."/>
            <person name="Abdulkadir J."/>
            <person name="Abebe A."/>
            <person name="Abera B."/>
            <person name="Abreu J."/>
            <person name="Acer S.C."/>
            <person name="Aftuck L."/>
            <person name="Alexander A."/>
            <person name="An P."/>
            <person name="Anderson E."/>
            <person name="Anderson S."/>
            <person name="Arachi H."/>
            <person name="Azer M."/>
            <person name="Bachantsang P."/>
            <person name="Barry A."/>
            <person name="Bayul T."/>
            <person name="Berlin A."/>
            <person name="Bessette D."/>
            <person name="Bloom T."/>
            <person name="Bloom T."/>
            <person name="Boguslavskiy L."/>
            <person name="Bonnet C."/>
            <person name="Boukhgalter B."/>
            <person name="Bourzgui I."/>
            <person name="Brown A."/>
            <person name="Cahill P."/>
            <person name="Channer S."/>
            <person name="Cheshatsang Y."/>
            <person name="Chuda L."/>
            <person name="Citroen M."/>
            <person name="Collymore A."/>
            <person name="Cooke P."/>
            <person name="Costello M."/>
            <person name="D'Aco K."/>
            <person name="Daza R."/>
            <person name="De Haan G."/>
            <person name="DeGray S."/>
            <person name="DeMaso C."/>
            <person name="Dhargay N."/>
            <person name="Dooley K."/>
            <person name="Dooley E."/>
            <person name="Doricent M."/>
            <person name="Dorje P."/>
            <person name="Dorjee K."/>
            <person name="Dupes A."/>
            <person name="Elong R."/>
            <person name="Falk J."/>
            <person name="Farina A."/>
            <person name="Faro S."/>
            <person name="Ferguson D."/>
            <person name="Fisher S."/>
            <person name="Foley C.D."/>
            <person name="Franke A."/>
            <person name="Friedrich D."/>
            <person name="Gadbois L."/>
            <person name="Gearin G."/>
            <person name="Gearin C.R."/>
            <person name="Giannoukos G."/>
            <person name="Goode T."/>
            <person name="Graham J."/>
            <person name="Grandbois E."/>
            <person name="Grewal S."/>
            <person name="Gyaltsen K."/>
            <person name="Hafez N."/>
            <person name="Hagos B."/>
            <person name="Hall J."/>
            <person name="Henson C."/>
            <person name="Hollinger A."/>
            <person name="Honan T."/>
            <person name="Huard M.D."/>
            <person name="Hughes L."/>
            <person name="Hurhula B."/>
            <person name="Husby M.E."/>
            <person name="Kamat A."/>
            <person name="Kanga B."/>
            <person name="Kashin S."/>
            <person name="Khazanovich D."/>
            <person name="Kisner P."/>
            <person name="Lance K."/>
            <person name="Lara M."/>
            <person name="Lee W."/>
            <person name="Lennon N."/>
            <person name="Letendre F."/>
            <person name="LeVine R."/>
            <person name="Lipovsky A."/>
            <person name="Liu X."/>
            <person name="Liu J."/>
            <person name="Liu S."/>
            <person name="Lokyitsang T."/>
            <person name="Lokyitsang Y."/>
            <person name="Lubonja R."/>
            <person name="Lui A."/>
            <person name="MacDonald P."/>
            <person name="Magnisalis V."/>
            <person name="Maru K."/>
            <person name="Matthews C."/>
            <person name="McCusker W."/>
            <person name="McDonough S."/>
            <person name="Mehta T."/>
            <person name="Meldrim J."/>
            <person name="Meneus L."/>
            <person name="Mihai O."/>
            <person name="Mihalev A."/>
            <person name="Mihova T."/>
            <person name="Mittelman R."/>
            <person name="Mlenga V."/>
            <person name="Montmayeur A."/>
            <person name="Mulrain L."/>
            <person name="Navidi A."/>
            <person name="Naylor J."/>
            <person name="Negash T."/>
            <person name="Nguyen T."/>
            <person name="Nguyen N."/>
            <person name="Nicol R."/>
            <person name="Norbu C."/>
            <person name="Norbu N."/>
            <person name="Novod N."/>
            <person name="O'Neill B."/>
            <person name="Osman S."/>
            <person name="Markiewicz E."/>
            <person name="Oyono O.L."/>
            <person name="Patti C."/>
            <person name="Phunkhang P."/>
            <person name="Pierre F."/>
            <person name="Priest M."/>
            <person name="Raghuraman S."/>
            <person name="Rege F."/>
            <person name="Reyes R."/>
            <person name="Rise C."/>
            <person name="Rogov P."/>
            <person name="Ross K."/>
            <person name="Ryan E."/>
            <person name="Settipalli S."/>
            <person name="Shea T."/>
            <person name="Sherpa N."/>
            <person name="Shi L."/>
            <person name="Shih D."/>
            <person name="Sparrow T."/>
            <person name="Spaulding J."/>
            <person name="Stalker J."/>
            <person name="Stange-Thomann N."/>
            <person name="Stavropoulos S."/>
            <person name="Stone C."/>
            <person name="Strader C."/>
            <person name="Tesfaye S."/>
            <person name="Thomson T."/>
            <person name="Thoulutsang Y."/>
            <person name="Thoulutsang D."/>
            <person name="Topham K."/>
            <person name="Topping I."/>
            <person name="Tsamla T."/>
            <person name="Vassiliev H."/>
            <person name="Vo A."/>
            <person name="Wangchuk T."/>
            <person name="Wangdi T."/>
            <person name="Weiand M."/>
            <person name="Wilkinson J."/>
            <person name="Wilson A."/>
            <person name="Yadav S."/>
            <person name="Young G."/>
            <person name="Yu Q."/>
            <person name="Zembek L."/>
            <person name="Zhong D."/>
            <person name="Zimmer A."/>
            <person name="Zwirko Z."/>
            <person name="Jaffe D.B."/>
            <person name="Alvarez P."/>
            <person name="Brockman W."/>
            <person name="Butler J."/>
            <person name="Chin C."/>
            <person name="Gnerre S."/>
            <person name="MacCallum I."/>
            <person name="Graves J.A."/>
            <person name="Ponting C.P."/>
            <person name="Breen M."/>
            <person name="Samollow P.B."/>
            <person name="Lander E.S."/>
            <person name="Lindblad-Toh K."/>
        </authorList>
    </citation>
    <scope>NUCLEOTIDE SEQUENCE [LARGE SCALE GENOMIC DNA]</scope>
</reference>
<dbReference type="GeneTree" id="ENSGT00950000183111"/>
<dbReference type="Proteomes" id="UP000002280">
    <property type="component" value="Chromosome 3"/>
</dbReference>
<dbReference type="PRINTS" id="PR00020">
    <property type="entry name" value="MAMDOMAIN"/>
</dbReference>
<dbReference type="Gene3D" id="2.60.120.200">
    <property type="match status" value="1"/>
</dbReference>
<dbReference type="InParanoid" id="K7E2F0"/>
<feature type="domain" description="MAM" evidence="10">
    <location>
        <begin position="256"/>
        <end position="422"/>
    </location>
</feature>
<dbReference type="GO" id="GO:0008270">
    <property type="term" value="F:zinc ion binding"/>
    <property type="evidence" value="ECO:0007669"/>
    <property type="project" value="InterPro"/>
</dbReference>
<dbReference type="Pfam" id="PF00629">
    <property type="entry name" value="MAM"/>
    <property type="match status" value="1"/>
</dbReference>
<feature type="domain" description="MATH" evidence="11">
    <location>
        <begin position="420"/>
        <end position="579"/>
    </location>
</feature>
<evidence type="ECO:0000259" key="11">
    <source>
        <dbReference type="PROSITE" id="PS50144"/>
    </source>
</evidence>
<dbReference type="Ensembl" id="ENSMODT00000043055.2">
    <property type="protein sequence ID" value="ENSMODP00000039951.2"/>
    <property type="gene ID" value="ENSMODG00000028801.2"/>
</dbReference>
<evidence type="ECO:0000256" key="4">
    <source>
        <dbReference type="ARBA" id="ARBA00023145"/>
    </source>
</evidence>
<dbReference type="OMA" id="CEYSSIP"/>
<dbReference type="PROSITE" id="PS50026">
    <property type="entry name" value="EGF_3"/>
    <property type="match status" value="1"/>
</dbReference>
<dbReference type="InterPro" id="IPR000998">
    <property type="entry name" value="MAM_dom"/>
</dbReference>
<dbReference type="SUPFAM" id="SSF49599">
    <property type="entry name" value="TRAF domain-like"/>
    <property type="match status" value="1"/>
</dbReference>
<dbReference type="Pfam" id="PF01400">
    <property type="entry name" value="Astacin"/>
    <property type="match status" value="1"/>
</dbReference>
<keyword evidence="7" id="KW-0378">Hydrolase</keyword>
<keyword evidence="4" id="KW-0865">Zymogen</keyword>
<dbReference type="GO" id="GO:0006508">
    <property type="term" value="P:proteolysis"/>
    <property type="evidence" value="ECO:0007669"/>
    <property type="project" value="UniProtKB-KW"/>
</dbReference>
<dbReference type="eggNOG" id="KOG3714">
    <property type="taxonomic scope" value="Eukaryota"/>
</dbReference>
<organism evidence="13 14">
    <name type="scientific">Monodelphis domestica</name>
    <name type="common">Gray short-tailed opossum</name>
    <dbReference type="NCBI Taxonomy" id="13616"/>
    <lineage>
        <taxon>Eukaryota</taxon>
        <taxon>Metazoa</taxon>
        <taxon>Chordata</taxon>
        <taxon>Craniata</taxon>
        <taxon>Vertebrata</taxon>
        <taxon>Euteleostomi</taxon>
        <taxon>Mammalia</taxon>
        <taxon>Metatheria</taxon>
        <taxon>Didelphimorphia</taxon>
        <taxon>Didelphidae</taxon>
        <taxon>Monodelphis</taxon>
    </lineage>
</organism>
<keyword evidence="5" id="KW-1015">Disulfide bond</keyword>
<evidence type="ECO:0000256" key="8">
    <source>
        <dbReference type="SAM" id="Phobius"/>
    </source>
</evidence>
<comment type="cofactor">
    <cofactor evidence="7">
        <name>Zn(2+)</name>
        <dbReference type="ChEBI" id="CHEBI:29105"/>
    </cofactor>
    <text evidence="7">Binds 1 zinc ion per subunit.</text>
</comment>
<keyword evidence="6" id="KW-0245">EGF-like domain</keyword>
<evidence type="ECO:0000259" key="12">
    <source>
        <dbReference type="PROSITE" id="PS51864"/>
    </source>
</evidence>
<dbReference type="PRINTS" id="PR00480">
    <property type="entry name" value="ASTACIN"/>
</dbReference>
<keyword evidence="8" id="KW-0812">Transmembrane</keyword>
<evidence type="ECO:0000313" key="14">
    <source>
        <dbReference type="Proteomes" id="UP000002280"/>
    </source>
</evidence>
<dbReference type="SUPFAM" id="SSF49899">
    <property type="entry name" value="Concanavalin A-like lectins/glucanases"/>
    <property type="match status" value="1"/>
</dbReference>
<feature type="domain" description="Peptidase M12A" evidence="12">
    <location>
        <begin position="51"/>
        <end position="249"/>
    </location>
</feature>
<dbReference type="PANTHER" id="PTHR10127:SF814">
    <property type="entry name" value="MEPRIN A SUBUNIT BETA"/>
    <property type="match status" value="1"/>
</dbReference>
<dbReference type="FunFam" id="2.60.210.10:FF:000009">
    <property type="entry name" value="Meprin A subunit"/>
    <property type="match status" value="1"/>
</dbReference>
<dbReference type="GO" id="GO:0005615">
    <property type="term" value="C:extracellular space"/>
    <property type="evidence" value="ECO:0000318"/>
    <property type="project" value="GO_Central"/>
</dbReference>
<evidence type="ECO:0000256" key="7">
    <source>
        <dbReference type="RuleBase" id="RU361183"/>
    </source>
</evidence>
<name>K7E2F0_MONDO</name>
<evidence type="ECO:0000256" key="2">
    <source>
        <dbReference type="ARBA" id="ARBA00022833"/>
    </source>
</evidence>
<dbReference type="InterPro" id="IPR000742">
    <property type="entry name" value="EGF"/>
</dbReference>
<dbReference type="PROSITE" id="PS51864">
    <property type="entry name" value="ASTACIN"/>
    <property type="match status" value="1"/>
</dbReference>
<keyword evidence="2 7" id="KW-0862">Zinc</keyword>
<accession>K7E2F0</accession>
<dbReference type="InterPro" id="IPR008974">
    <property type="entry name" value="TRAF-like"/>
</dbReference>
<comment type="caution">
    <text evidence="6">Lacks conserved residue(s) required for the propagation of feature annotation.</text>
</comment>
<dbReference type="SMART" id="SM00137">
    <property type="entry name" value="MAM"/>
    <property type="match status" value="1"/>
</dbReference>
<dbReference type="GO" id="GO:0004222">
    <property type="term" value="F:metalloendopeptidase activity"/>
    <property type="evidence" value="ECO:0000318"/>
    <property type="project" value="GO_Central"/>
</dbReference>
<dbReference type="STRING" id="13616.ENSMODP00000039951"/>
<evidence type="ECO:0000256" key="3">
    <source>
        <dbReference type="ARBA" id="ARBA00023049"/>
    </source>
</evidence>
<sequence>MFLKLVSVTVVKWTLSQVSGSLPSCFQNYHQSIFHSQPWAIFLLVLEILTQGQRPALNLGSFWGLNCPVFVSSFSSEMDSKGVILNAFERFRLKTCIDFKPREEEEDYILFYKGKGCFSYLGNKRFGQQLLSIGDHCSKVGSVQNQLLYLLGFYHQQARPDRDDYIIIMEDRIKPDTEINFEGANEEELDSLNDPYDYKFVMYYSKNAFQKGTELTIVERIPNFTDVIGQRIDFSDYDLEKLNQLYNCSSSKTFMDSCDFDQEDICGMIQSSEDNADWQRVSQVPGGPDTDQTYLGKCKGCSFFMHFNSSSVKEGEKAVLQSRLFHPRRAFQCLQFYYYNGGNKNDQLKIYVREHTSANLNDSLTLVHEVKDPPIGNWELYYVPLNVTKKFRVVFEGTRGFGTSAGGLSIDDLNLSETQCPQHIWKISNFTKLNSSREIIFSPPFYSPKGYAFQVHLNLTNEDKIGIYFSLISGANDEYLEWPCPWQQATVTLLDQNPDIRRSMSHQRSVTTDPFKKIENSSETFFWDKPSKVGVTATFPNGTSYSRGPAFGIKDYIIHKWMQRRDFAKGDNVYILLTVDDISHLRSNKSSHIPLKMPTLQRDSGADLCENFHCENDGVCVIYKDKAECRCRSLKDLWFVGEKCQIQMFASLQSTVEALFLVTSFAVAVVASLLSFYYGKKKYGRRKNARTSNMTIENVSMQYVIQ</sequence>
<evidence type="ECO:0000256" key="5">
    <source>
        <dbReference type="ARBA" id="ARBA00023157"/>
    </source>
</evidence>
<dbReference type="InterPro" id="IPR006026">
    <property type="entry name" value="Peptidase_Metallo"/>
</dbReference>
<keyword evidence="14" id="KW-1185">Reference proteome</keyword>
<proteinExistence type="predicted"/>
<dbReference type="PROSITE" id="PS50144">
    <property type="entry name" value="MATH"/>
    <property type="match status" value="1"/>
</dbReference>
<dbReference type="Gene3D" id="3.40.390.10">
    <property type="entry name" value="Collagenase (Catalytic Domain)"/>
    <property type="match status" value="1"/>
</dbReference>
<dbReference type="EC" id="3.4.24.-" evidence="7"/>
<evidence type="ECO:0000256" key="6">
    <source>
        <dbReference type="PROSITE-ProRule" id="PRU00076"/>
    </source>
</evidence>
<reference evidence="13" key="3">
    <citation type="submission" date="2025-09" db="UniProtKB">
        <authorList>
            <consortium name="Ensembl"/>
        </authorList>
    </citation>
    <scope>IDENTIFICATION</scope>
</reference>
<dbReference type="GO" id="GO:0016020">
    <property type="term" value="C:membrane"/>
    <property type="evidence" value="ECO:0007669"/>
    <property type="project" value="InterPro"/>
</dbReference>
<keyword evidence="8" id="KW-0472">Membrane</keyword>
<dbReference type="Gene3D" id="2.60.210.10">
    <property type="entry name" value="Apoptosis, Tumor Necrosis Factor Receptor Associated Protein 2, Chain A"/>
    <property type="match status" value="1"/>
</dbReference>
<feature type="signal peptide" evidence="7">
    <location>
        <begin position="1"/>
        <end position="20"/>
    </location>
</feature>
<evidence type="ECO:0000259" key="10">
    <source>
        <dbReference type="PROSITE" id="PS50060"/>
    </source>
</evidence>
<keyword evidence="8" id="KW-1133">Transmembrane helix</keyword>
<dbReference type="FunFam" id="2.60.120.200:FF:000037">
    <property type="entry name" value="Meprin A subunit"/>
    <property type="match status" value="1"/>
</dbReference>
<dbReference type="AlphaFoldDB" id="K7E2F0"/>
<dbReference type="PANTHER" id="PTHR10127">
    <property type="entry name" value="DISCOIDIN, CUB, EGF, LAMININ , AND ZINC METALLOPROTEASE DOMAIN CONTAINING"/>
    <property type="match status" value="1"/>
</dbReference>
<dbReference type="InterPro" id="IPR013320">
    <property type="entry name" value="ConA-like_dom_sf"/>
</dbReference>
<reference evidence="13" key="2">
    <citation type="submission" date="2025-08" db="UniProtKB">
        <authorList>
            <consortium name="Ensembl"/>
        </authorList>
    </citation>
    <scope>IDENTIFICATION</scope>
</reference>
<dbReference type="InterPro" id="IPR001506">
    <property type="entry name" value="Peptidase_M12A"/>
</dbReference>
<dbReference type="SUPFAM" id="SSF55486">
    <property type="entry name" value="Metalloproteases ('zincins'), catalytic domain"/>
    <property type="match status" value="1"/>
</dbReference>
<dbReference type="CDD" id="cd06263">
    <property type="entry name" value="MAM"/>
    <property type="match status" value="1"/>
</dbReference>
<evidence type="ECO:0000256" key="1">
    <source>
        <dbReference type="ARBA" id="ARBA00022723"/>
    </source>
</evidence>
<dbReference type="PROSITE" id="PS50060">
    <property type="entry name" value="MAM_2"/>
    <property type="match status" value="1"/>
</dbReference>
<keyword evidence="1 7" id="KW-0479">Metal-binding</keyword>
<dbReference type="InterPro" id="IPR002083">
    <property type="entry name" value="MATH/TRAF_dom"/>
</dbReference>
<keyword evidence="3 7" id="KW-0482">Metalloprotease</keyword>
<keyword evidence="7" id="KW-0645">Protease</keyword>
<dbReference type="HOGENOM" id="CLU_1815180_0_0_1"/>
<evidence type="ECO:0000259" key="9">
    <source>
        <dbReference type="PROSITE" id="PS50026"/>
    </source>
</evidence>
<feature type="domain" description="EGF-like" evidence="9">
    <location>
        <begin position="605"/>
        <end position="645"/>
    </location>
</feature>
<dbReference type="InterPro" id="IPR024079">
    <property type="entry name" value="MetalloPept_cat_dom_sf"/>
</dbReference>
<feature type="transmembrane region" description="Helical" evidence="8">
    <location>
        <begin position="658"/>
        <end position="678"/>
    </location>
</feature>